<feature type="compositionally biased region" description="Basic and acidic residues" evidence="1">
    <location>
        <begin position="674"/>
        <end position="686"/>
    </location>
</feature>
<dbReference type="PaxDb" id="8030-ENSSSAP00000054593"/>
<accession>A0A1S3SFC0</accession>
<organism evidence="2 3">
    <name type="scientific">Salmo salar</name>
    <name type="common">Atlantic salmon</name>
    <dbReference type="NCBI Taxonomy" id="8030"/>
    <lineage>
        <taxon>Eukaryota</taxon>
        <taxon>Metazoa</taxon>
        <taxon>Chordata</taxon>
        <taxon>Craniata</taxon>
        <taxon>Vertebrata</taxon>
        <taxon>Euteleostomi</taxon>
        <taxon>Actinopterygii</taxon>
        <taxon>Neopterygii</taxon>
        <taxon>Teleostei</taxon>
        <taxon>Protacanthopterygii</taxon>
        <taxon>Salmoniformes</taxon>
        <taxon>Salmonidae</taxon>
        <taxon>Salmoninae</taxon>
        <taxon>Salmo</taxon>
    </lineage>
</organism>
<feature type="region of interest" description="Disordered" evidence="1">
    <location>
        <begin position="674"/>
        <end position="725"/>
    </location>
</feature>
<evidence type="ECO:0000313" key="3">
    <source>
        <dbReference type="RefSeq" id="XP_014063032.1"/>
    </source>
</evidence>
<dbReference type="InterPro" id="IPR027883">
    <property type="entry name" value="Redic1-like"/>
</dbReference>
<dbReference type="STRING" id="8030.ENSSSAP00000054593"/>
<feature type="compositionally biased region" description="Polar residues" evidence="1">
    <location>
        <begin position="330"/>
        <end position="364"/>
    </location>
</feature>
<name>A0A1S3SFC0_SALSA</name>
<gene>
    <name evidence="3" type="primary">redic1</name>
</gene>
<dbReference type="KEGG" id="sasa:106609117"/>
<dbReference type="GeneID" id="106609117"/>
<dbReference type="PANTHER" id="PTHR35158">
    <property type="entry name" value="CDNA SEQUENCE CN725425"/>
    <property type="match status" value="1"/>
</dbReference>
<evidence type="ECO:0000313" key="2">
    <source>
        <dbReference type="Proteomes" id="UP001652741"/>
    </source>
</evidence>
<proteinExistence type="predicted"/>
<dbReference type="Proteomes" id="UP001652741">
    <property type="component" value="Chromosome ssa07"/>
</dbReference>
<feature type="region of interest" description="Disordered" evidence="1">
    <location>
        <begin position="569"/>
        <end position="639"/>
    </location>
</feature>
<dbReference type="AlphaFoldDB" id="A0A1S3SFC0"/>
<feature type="compositionally biased region" description="Basic and acidic residues" evidence="1">
    <location>
        <begin position="599"/>
        <end position="623"/>
    </location>
</feature>
<sequence length="748" mass="83800">MNWVGGSRNRFMMRNDMKKQREFFEKKKMQRKMKTLGIPTSPKGASSGSMDLVTLFIVNQIAAKKENNDQPKITHITDDKGGPKSMREGPLELPMSPCSPSRLSLVESQPLYSVQAARKRKHCIPDGFKCRQLSPVLESNMSDTSTSDYQQHIQDTLSPFCSASSSVSSSGAGLFSLQQRAQVQPQLHCSPRPPWDTATSAQLQFRPFSQPGGRRECSPWATGPSGPKQQLNMTPPVSRVRFGGTEPDSTDTRDHVMHAVGFSINQSEGKDHTLEFSLKDQTMKFSLNQIESEEQHEKALFRACSNEEYGSEAANFKKGMSKIYLKEEVPTSSRDVNESQSQNPEPDFLTQVSNCTDVSSSCPGNTHHGPKECCESSPSYSPRRGYFSSDSDDDEVEDYYQCHQGGTSQSHTVRSCSEEFNVLSQGSSHWNTQQLGHPQSQSRPYTPLTRSQSTGNCGNDQRDHRDQRALESFGYTERRSGCVVADDSNGQVRVISDQYVPSCPLSESQCSEVHQQKIEATGTRETQTREMGTQTVANITSKCPTSDVSTQCSFGQECKENNLMDSESHKSAYNVIPTPTTRGQASHRDESMRQQTHRALSDRSRREGEEQTPWRKSTARELKAGPGHHPSIIPSNKCRNTNTESRVCIQRPTTSILDTLLITNDVKDLRDEQLQHRGQGDEREVLDPVENVPLREDLPDDKEEKRRGSAEEREEVTAESGVNRLSEEVETLQEIADILLMLKQRKKD</sequence>
<feature type="region of interest" description="Disordered" evidence="1">
    <location>
        <begin position="427"/>
        <end position="465"/>
    </location>
</feature>
<keyword evidence="2" id="KW-1185">Reference proteome</keyword>
<protein>
    <submittedName>
        <fullName evidence="3">Uncharacterized protein redic1 isoform X1</fullName>
    </submittedName>
</protein>
<reference evidence="3" key="1">
    <citation type="submission" date="2025-08" db="UniProtKB">
        <authorList>
            <consortium name="RefSeq"/>
        </authorList>
    </citation>
    <scope>IDENTIFICATION</scope>
</reference>
<dbReference type="PANTHER" id="PTHR35158:SF1">
    <property type="entry name" value="CDNA SEQUENCE CN725425"/>
    <property type="match status" value="1"/>
</dbReference>
<dbReference type="OrthoDB" id="6430388at2759"/>
<feature type="compositionally biased region" description="Basic and acidic residues" evidence="1">
    <location>
        <begin position="693"/>
        <end position="711"/>
    </location>
</feature>
<feature type="region of interest" description="Disordered" evidence="1">
    <location>
        <begin position="329"/>
        <end position="394"/>
    </location>
</feature>
<dbReference type="CTD" id="283461"/>
<dbReference type="RefSeq" id="XP_014063032.1">
    <property type="nucleotide sequence ID" value="XM_014207557.2"/>
</dbReference>
<feature type="compositionally biased region" description="Polar residues" evidence="1">
    <location>
        <begin position="427"/>
        <end position="459"/>
    </location>
</feature>
<feature type="region of interest" description="Disordered" evidence="1">
    <location>
        <begin position="209"/>
        <end position="252"/>
    </location>
</feature>
<evidence type="ECO:0000256" key="1">
    <source>
        <dbReference type="SAM" id="MobiDB-lite"/>
    </source>
</evidence>